<feature type="chain" id="PRO_5045688321" description="DUF4197 domain-containing protein" evidence="2">
    <location>
        <begin position="27"/>
        <end position="214"/>
    </location>
</feature>
<organism evidence="3 4">
    <name type="scientific">Paraglaciecola mesophila</name>
    <dbReference type="NCBI Taxonomy" id="197222"/>
    <lineage>
        <taxon>Bacteria</taxon>
        <taxon>Pseudomonadati</taxon>
        <taxon>Pseudomonadota</taxon>
        <taxon>Gammaproteobacteria</taxon>
        <taxon>Alteromonadales</taxon>
        <taxon>Alteromonadaceae</taxon>
        <taxon>Paraglaciecola</taxon>
    </lineage>
</organism>
<name>A0ABU9SWC8_9ALTE</name>
<gene>
    <name evidence="3" type="ORF">WNY77_12375</name>
</gene>
<protein>
    <recommendedName>
        <fullName evidence="5">DUF4197 domain-containing protein</fullName>
    </recommendedName>
</protein>
<evidence type="ECO:0000313" key="4">
    <source>
        <dbReference type="Proteomes" id="UP001461163"/>
    </source>
</evidence>
<dbReference type="RefSeq" id="WP_342881890.1">
    <property type="nucleotide sequence ID" value="NZ_JBBMQS010000006.1"/>
</dbReference>
<evidence type="ECO:0000256" key="2">
    <source>
        <dbReference type="SAM" id="SignalP"/>
    </source>
</evidence>
<keyword evidence="2" id="KW-0732">Signal</keyword>
<evidence type="ECO:0008006" key="5">
    <source>
        <dbReference type="Google" id="ProtNLM"/>
    </source>
</evidence>
<evidence type="ECO:0000256" key="1">
    <source>
        <dbReference type="SAM" id="MobiDB-lite"/>
    </source>
</evidence>
<keyword evidence="4" id="KW-1185">Reference proteome</keyword>
<accession>A0ABU9SWC8</accession>
<feature type="region of interest" description="Disordered" evidence="1">
    <location>
        <begin position="195"/>
        <end position="214"/>
    </location>
</feature>
<comment type="caution">
    <text evidence="3">The sequence shown here is derived from an EMBL/GenBank/DDBJ whole genome shotgun (WGS) entry which is preliminary data.</text>
</comment>
<evidence type="ECO:0000313" key="3">
    <source>
        <dbReference type="EMBL" id="MEM5498196.1"/>
    </source>
</evidence>
<dbReference type="Proteomes" id="UP001461163">
    <property type="component" value="Unassembled WGS sequence"/>
</dbReference>
<feature type="compositionally biased region" description="Gly residues" evidence="1">
    <location>
        <begin position="197"/>
        <end position="208"/>
    </location>
</feature>
<proteinExistence type="predicted"/>
<sequence>MRRFLTCLLLSSTVLAPIVSAQQSNAPTQQSEAPSPVNGAENILFGDDNQPGRTIHSAIATMIESGATLDDAVKQTIANVTREDDALITGTARLVVGLNKEISANFMRNMVDFNKLTDSTKGSIEAFPSDAGEIIRLAVTLYPSFAQDVIDSAITTGEIEPNDALLAAISAGADPTTVSAATAAGTNVAVTATPAGTGVGAGGAGGGDTTASTN</sequence>
<dbReference type="EMBL" id="JBBMQS010000006">
    <property type="protein sequence ID" value="MEM5498196.1"/>
    <property type="molecule type" value="Genomic_DNA"/>
</dbReference>
<feature type="signal peptide" evidence="2">
    <location>
        <begin position="1"/>
        <end position="26"/>
    </location>
</feature>
<reference evidence="3 4" key="1">
    <citation type="submission" date="2024-03" db="EMBL/GenBank/DDBJ databases">
        <title>Community enrichment and isolation of bacterial strains for fucoidan degradation.</title>
        <authorList>
            <person name="Sichert A."/>
        </authorList>
    </citation>
    <scope>NUCLEOTIDE SEQUENCE [LARGE SCALE GENOMIC DNA]</scope>
    <source>
        <strain evidence="3 4">AS12</strain>
    </source>
</reference>